<proteinExistence type="predicted"/>
<sequence>MYGGADEVNAVVLDLGSYQVKAGYAGDDAPKYVFPSAVGTMPPDGREVDGKKTAGRYCIGNANLAVPQDGLEIASPFTDGILTDWDAVEAIYDHAFKDQLRLDLKAHPLLFGEPSHTGRATREKQVELVFEKYDTPGN</sequence>
<gene>
    <name evidence="1" type="ORF">QBZ16_003544</name>
</gene>
<protein>
    <submittedName>
        <fullName evidence="1">Uncharacterized protein</fullName>
    </submittedName>
</protein>
<dbReference type="EMBL" id="JASFZW010000004">
    <property type="protein sequence ID" value="KAK2078704.1"/>
    <property type="molecule type" value="Genomic_DNA"/>
</dbReference>
<dbReference type="FunFam" id="3.30.420.40:FF:000050">
    <property type="entry name" value="Actin, alpha skeletal muscle"/>
    <property type="match status" value="1"/>
</dbReference>
<comment type="caution">
    <text evidence="1">The sequence shown here is derived from an EMBL/GenBank/DDBJ whole genome shotgun (WGS) entry which is preliminary data.</text>
</comment>
<dbReference type="Gene3D" id="3.30.420.40">
    <property type="match status" value="1"/>
</dbReference>
<dbReference type="PANTHER" id="PTHR11937">
    <property type="entry name" value="ACTIN"/>
    <property type="match status" value="1"/>
</dbReference>
<dbReference type="AlphaFoldDB" id="A0AAD9MHK3"/>
<organism evidence="1 2">
    <name type="scientific">Prototheca wickerhamii</name>
    <dbReference type="NCBI Taxonomy" id="3111"/>
    <lineage>
        <taxon>Eukaryota</taxon>
        <taxon>Viridiplantae</taxon>
        <taxon>Chlorophyta</taxon>
        <taxon>core chlorophytes</taxon>
        <taxon>Trebouxiophyceae</taxon>
        <taxon>Chlorellales</taxon>
        <taxon>Chlorellaceae</taxon>
        <taxon>Prototheca</taxon>
    </lineage>
</organism>
<dbReference type="Pfam" id="PF00022">
    <property type="entry name" value="Actin"/>
    <property type="match status" value="1"/>
</dbReference>
<keyword evidence="2" id="KW-1185">Reference proteome</keyword>
<reference evidence="1" key="1">
    <citation type="submission" date="2021-01" db="EMBL/GenBank/DDBJ databases">
        <authorList>
            <person name="Eckstrom K.M.E."/>
        </authorList>
    </citation>
    <scope>NUCLEOTIDE SEQUENCE</scope>
    <source>
        <strain evidence="1">UVCC 0001</strain>
    </source>
</reference>
<dbReference type="InterPro" id="IPR043129">
    <property type="entry name" value="ATPase_NBD"/>
</dbReference>
<evidence type="ECO:0000313" key="2">
    <source>
        <dbReference type="Proteomes" id="UP001255856"/>
    </source>
</evidence>
<dbReference type="InterPro" id="IPR004000">
    <property type="entry name" value="Actin"/>
</dbReference>
<name>A0AAD9MHK3_PROWI</name>
<dbReference type="SUPFAM" id="SSF53067">
    <property type="entry name" value="Actin-like ATPase domain"/>
    <property type="match status" value="1"/>
</dbReference>
<dbReference type="PRINTS" id="PR00190">
    <property type="entry name" value="ACTIN"/>
</dbReference>
<accession>A0AAD9MHK3</accession>
<evidence type="ECO:0000313" key="1">
    <source>
        <dbReference type="EMBL" id="KAK2078704.1"/>
    </source>
</evidence>
<dbReference type="Proteomes" id="UP001255856">
    <property type="component" value="Unassembled WGS sequence"/>
</dbReference>